<dbReference type="RefSeq" id="WP_002517080.1">
    <property type="nucleotide sequence ID" value="NZ_AP022844.1"/>
</dbReference>
<dbReference type="EMBL" id="CP031442">
    <property type="protein sequence ID" value="AXM06899.1"/>
    <property type="molecule type" value="Genomic_DNA"/>
</dbReference>
<dbReference type="OrthoDB" id="3712271at2"/>
<protein>
    <submittedName>
        <fullName evidence="1">Glycosyltransferase family 1 protein</fullName>
    </submittedName>
</protein>
<organism evidence="2 3">
    <name type="scientific">Cutibacterium acnes</name>
    <name type="common">Propionibacterium acnes</name>
    <dbReference type="NCBI Taxonomy" id="1747"/>
    <lineage>
        <taxon>Bacteria</taxon>
        <taxon>Bacillati</taxon>
        <taxon>Actinomycetota</taxon>
        <taxon>Actinomycetes</taxon>
        <taxon>Propionibacteriales</taxon>
        <taxon>Propionibacteriaceae</taxon>
        <taxon>Cutibacterium</taxon>
    </lineage>
</organism>
<dbReference type="Proteomes" id="UP000226191">
    <property type="component" value="Unassembled WGS sequence"/>
</dbReference>
<reference evidence="1 4" key="2">
    <citation type="submission" date="2018-08" db="EMBL/GenBank/DDBJ databases">
        <title>Genome sequencing of Cutibacterium acnes KCOM 1315.</title>
        <authorList>
            <person name="Kook J.-K."/>
            <person name="Park S.-N."/>
            <person name="Lim Y.K."/>
        </authorList>
    </citation>
    <scope>NUCLEOTIDE SEQUENCE [LARGE SCALE GENOMIC DNA]</scope>
    <source>
        <strain evidence="1 4">KCOM 1315</strain>
    </source>
</reference>
<sequence>MHLNLGLAKTINRATHVTRGFRRIVMVTAAGEGRPGRLVADLTNEFSRRGIDVSQLPIEGSEDTASSMPAPAHKVLAKWSRHRQGTARHELVESLDHQCALIVTDPRRLDEIVGLQAQSDRPVVVLLATDPDDAPDKLAEIVDVVVTPNPQTEPWEHLGVPVHSIGVPATGGGPAPGDRPNRIALLGPCTDEQLADALLAFDHACQVVPGWSLEICLDDESRARSAVAARRDVGIHPAGSENTVMNQSELALVMTRKEDLASRILDAAGAGLPAAAYADTPAAADILSRCGYPAAGELSSALAQGMADAPLRRIQREYVAEVLADHAGAKIGEAWLDLMFNVGRSHH</sequence>
<name>A0A2B7JRZ5_CUTAC</name>
<dbReference type="Proteomes" id="UP000256621">
    <property type="component" value="Chromosome"/>
</dbReference>
<dbReference type="AlphaFoldDB" id="A0A2B7JRZ5"/>
<gene>
    <name evidence="2" type="ORF">B1B09_05870</name>
    <name evidence="1" type="ORF">DXN06_06950</name>
</gene>
<dbReference type="EMBL" id="MVCE01000002">
    <property type="protein sequence ID" value="PGF35121.1"/>
    <property type="molecule type" value="Genomic_DNA"/>
</dbReference>
<evidence type="ECO:0000313" key="3">
    <source>
        <dbReference type="Proteomes" id="UP000226191"/>
    </source>
</evidence>
<proteinExistence type="predicted"/>
<accession>A0A2B7JRZ5</accession>
<evidence type="ECO:0000313" key="4">
    <source>
        <dbReference type="Proteomes" id="UP000256621"/>
    </source>
</evidence>
<evidence type="ECO:0000313" key="2">
    <source>
        <dbReference type="EMBL" id="PGF35121.1"/>
    </source>
</evidence>
<reference evidence="2 3" key="1">
    <citation type="submission" date="2017-02" db="EMBL/GenBank/DDBJ databases">
        <title>Prevalence of linear plasmids in Cutibacterium acnes isolates obtained from cancerous prostatic tissue.</title>
        <authorList>
            <person name="Davidsson S."/>
            <person name="Bruggemann H."/>
        </authorList>
    </citation>
    <scope>NUCLEOTIDE SEQUENCE [LARGE SCALE GENOMIC DNA]</scope>
    <source>
        <strain evidence="2 3">11-78</strain>
    </source>
</reference>
<evidence type="ECO:0000313" key="1">
    <source>
        <dbReference type="EMBL" id="AXM06899.1"/>
    </source>
</evidence>
<dbReference type="GeneID" id="92856177"/>